<evidence type="ECO:0000313" key="2">
    <source>
        <dbReference type="EMBL" id="MFC3675342.1"/>
    </source>
</evidence>
<dbReference type="SUPFAM" id="SSF89155">
    <property type="entry name" value="TorD-like"/>
    <property type="match status" value="1"/>
</dbReference>
<dbReference type="Proteomes" id="UP001595711">
    <property type="component" value="Unassembled WGS sequence"/>
</dbReference>
<protein>
    <submittedName>
        <fullName evidence="2">Nitrate reductase molybdenum cofactor assembly chaperone</fullName>
    </submittedName>
</protein>
<dbReference type="InterPro" id="IPR020945">
    <property type="entry name" value="DMSO/NO3_reduct_chaperone"/>
</dbReference>
<dbReference type="InterPro" id="IPR036411">
    <property type="entry name" value="TorD-like_sf"/>
</dbReference>
<keyword evidence="1" id="KW-0534">Nitrate assimilation</keyword>
<comment type="caution">
    <text evidence="2">The sequence shown here is derived from an EMBL/GenBank/DDBJ whole genome shotgun (WGS) entry which is preliminary data.</text>
</comment>
<proteinExistence type="predicted"/>
<accession>A0ABV7VEV4</accession>
<evidence type="ECO:0000313" key="3">
    <source>
        <dbReference type="Proteomes" id="UP001595711"/>
    </source>
</evidence>
<dbReference type="InterPro" id="IPR003765">
    <property type="entry name" value="NO3_reductase_chaperone_NarJ"/>
</dbReference>
<dbReference type="Gene3D" id="1.10.3480.10">
    <property type="entry name" value="TorD-like"/>
    <property type="match status" value="1"/>
</dbReference>
<dbReference type="EMBL" id="JBHRYJ010000001">
    <property type="protein sequence ID" value="MFC3675342.1"/>
    <property type="molecule type" value="Genomic_DNA"/>
</dbReference>
<dbReference type="NCBIfam" id="TIGR00684">
    <property type="entry name" value="narJ"/>
    <property type="match status" value="1"/>
</dbReference>
<name>A0ABV7VEV4_9PROT</name>
<keyword evidence="3" id="KW-1185">Reference proteome</keyword>
<dbReference type="RefSeq" id="WP_379723731.1">
    <property type="nucleotide sequence ID" value="NZ_JBHRYJ010000001.1"/>
</dbReference>
<gene>
    <name evidence="2" type="primary">narJ</name>
    <name evidence="2" type="ORF">ACFOOQ_07300</name>
</gene>
<sequence length="238" mass="26356">MARLFKALSLLLAYPTAEIAEAGPALIEVIGGDRSLPDNIRTGLRRLVTAMSTGDLMEAQERYVQLFDRSRSLSLHLFEHVHGESRDRGQAMADLQDVYERHGMMVNARELPDYLPMFLEFLSTLPADEARQMLGEPIHVLAAIRIRLEKKAEQDYAAVFAALEHLATATVDATELQAVLAEPEDDPNDLQALDRIWEEEVVTFGPGAAGTVAPDGQCPSVRDILNRMSPVPEERTHG</sequence>
<dbReference type="PANTHER" id="PTHR43680">
    <property type="entry name" value="NITRATE REDUCTASE MOLYBDENUM COFACTOR ASSEMBLY CHAPERONE"/>
    <property type="match status" value="1"/>
</dbReference>
<dbReference type="PANTHER" id="PTHR43680:SF2">
    <property type="entry name" value="NITRATE REDUCTASE MOLYBDENUM COFACTOR ASSEMBLY CHAPERONE NARJ"/>
    <property type="match status" value="1"/>
</dbReference>
<organism evidence="2 3">
    <name type="scientific">Ferrovibrio xuzhouensis</name>
    <dbReference type="NCBI Taxonomy" id="1576914"/>
    <lineage>
        <taxon>Bacteria</taxon>
        <taxon>Pseudomonadati</taxon>
        <taxon>Pseudomonadota</taxon>
        <taxon>Alphaproteobacteria</taxon>
        <taxon>Rhodospirillales</taxon>
        <taxon>Rhodospirillaceae</taxon>
        <taxon>Ferrovibrio</taxon>
    </lineage>
</organism>
<reference evidence="3" key="1">
    <citation type="journal article" date="2019" name="Int. J. Syst. Evol. Microbiol.">
        <title>The Global Catalogue of Microorganisms (GCM) 10K type strain sequencing project: providing services to taxonomists for standard genome sequencing and annotation.</title>
        <authorList>
            <consortium name="The Broad Institute Genomics Platform"/>
            <consortium name="The Broad Institute Genome Sequencing Center for Infectious Disease"/>
            <person name="Wu L."/>
            <person name="Ma J."/>
        </authorList>
    </citation>
    <scope>NUCLEOTIDE SEQUENCE [LARGE SCALE GENOMIC DNA]</scope>
    <source>
        <strain evidence="3">KCTC 42182</strain>
    </source>
</reference>
<dbReference type="Pfam" id="PF02613">
    <property type="entry name" value="Nitrate_red_del"/>
    <property type="match status" value="1"/>
</dbReference>
<evidence type="ECO:0000256" key="1">
    <source>
        <dbReference type="ARBA" id="ARBA00023063"/>
    </source>
</evidence>